<evidence type="ECO:0000313" key="3">
    <source>
        <dbReference type="Proteomes" id="UP000815677"/>
    </source>
</evidence>
<protein>
    <recommendedName>
        <fullName evidence="4">ER membrane protein complex subunit 6</fullName>
    </recommendedName>
</protein>
<evidence type="ECO:0008006" key="4">
    <source>
        <dbReference type="Google" id="ProtNLM"/>
    </source>
</evidence>
<keyword evidence="1" id="KW-0472">Membrane</keyword>
<evidence type="ECO:0000256" key="1">
    <source>
        <dbReference type="SAM" id="Phobius"/>
    </source>
</evidence>
<keyword evidence="3" id="KW-1185">Reference proteome</keyword>
<evidence type="ECO:0000313" key="2">
    <source>
        <dbReference type="EMBL" id="GAT49621.1"/>
    </source>
</evidence>
<accession>A0ABQ0LF02</accession>
<dbReference type="Proteomes" id="UP000815677">
    <property type="component" value="Unassembled WGS sequence"/>
</dbReference>
<keyword evidence="1" id="KW-1133">Transmembrane helix</keyword>
<organism evidence="2 3">
    <name type="scientific">Mycena chlorophos</name>
    <name type="common">Agaric fungus</name>
    <name type="synonym">Agaricus chlorophos</name>
    <dbReference type="NCBI Taxonomy" id="658473"/>
    <lineage>
        <taxon>Eukaryota</taxon>
        <taxon>Fungi</taxon>
        <taxon>Dikarya</taxon>
        <taxon>Basidiomycota</taxon>
        <taxon>Agaricomycotina</taxon>
        <taxon>Agaricomycetes</taxon>
        <taxon>Agaricomycetidae</taxon>
        <taxon>Agaricales</taxon>
        <taxon>Marasmiineae</taxon>
        <taxon>Mycenaceae</taxon>
        <taxon>Mycena</taxon>
    </lineage>
</organism>
<proteinExistence type="predicted"/>
<sequence length="177" mass="18945">MPSEQRRTIVDSSRGWGPILPPPLTAIPPSPVKFFPSTFMKRSFAVPKHFAERASAAAGAQVAAFLVLQTLLGLGVFTFSYFADSFIFASISGLLQSVEVIVNLPVCSSDCARHIASASIGFISGMFAYHAAPFLESIQACAARAIGQETQHEILLPLHAKQKTCACADEESSEQQA</sequence>
<name>A0ABQ0LF02_MYCCL</name>
<keyword evidence="1" id="KW-0812">Transmembrane</keyword>
<gene>
    <name evidence="2" type="ORF">MCHLO_06921</name>
</gene>
<reference evidence="2" key="1">
    <citation type="submission" date="2014-09" db="EMBL/GenBank/DDBJ databases">
        <title>Genome sequence of the luminous mushroom Mycena chlorophos for searching fungal bioluminescence genes.</title>
        <authorList>
            <person name="Tanaka Y."/>
            <person name="Kasuga D."/>
            <person name="Oba Y."/>
            <person name="Hase S."/>
            <person name="Sato K."/>
            <person name="Oba Y."/>
            <person name="Sakakibara Y."/>
        </authorList>
    </citation>
    <scope>NUCLEOTIDE SEQUENCE</scope>
</reference>
<feature type="transmembrane region" description="Helical" evidence="1">
    <location>
        <begin position="62"/>
        <end position="83"/>
    </location>
</feature>
<dbReference type="EMBL" id="DF845689">
    <property type="protein sequence ID" value="GAT49621.1"/>
    <property type="molecule type" value="Genomic_DNA"/>
</dbReference>